<organism evidence="11 12">
    <name type="scientific">Protopolystoma xenopodis</name>
    <dbReference type="NCBI Taxonomy" id="117903"/>
    <lineage>
        <taxon>Eukaryota</taxon>
        <taxon>Metazoa</taxon>
        <taxon>Spiralia</taxon>
        <taxon>Lophotrochozoa</taxon>
        <taxon>Platyhelminthes</taxon>
        <taxon>Monogenea</taxon>
        <taxon>Polyopisthocotylea</taxon>
        <taxon>Polystomatidea</taxon>
        <taxon>Polystomatidae</taxon>
        <taxon>Protopolystoma</taxon>
    </lineage>
</organism>
<dbReference type="Gene3D" id="1.20.1070.10">
    <property type="entry name" value="Rhodopsin 7-helix transmembrane proteins"/>
    <property type="match status" value="1"/>
</dbReference>
<keyword evidence="12" id="KW-1185">Reference proteome</keyword>
<evidence type="ECO:0000256" key="1">
    <source>
        <dbReference type="ARBA" id="ARBA00004100"/>
    </source>
</evidence>
<protein>
    <recommendedName>
        <fullName evidence="3">Thyrotropin-releasing hormone receptor</fullName>
    </recommendedName>
    <alternativeName>
        <fullName evidence="7">Thyroliberin receptor</fullName>
    </alternativeName>
</protein>
<evidence type="ECO:0000256" key="9">
    <source>
        <dbReference type="SAM" id="SignalP"/>
    </source>
</evidence>
<comment type="function">
    <text evidence="1">Receptor for thyrotropin-releasing hormone (TRH). Upon ligand binding, this G-protein-coupled receptor triggers activation of the phosphatidylinositol (IP3)-calcium-protein kinase C (PKC) pathway.</text>
</comment>
<proteinExistence type="predicted"/>
<evidence type="ECO:0000256" key="4">
    <source>
        <dbReference type="ARBA" id="ARBA00022692"/>
    </source>
</evidence>
<evidence type="ECO:0000313" key="12">
    <source>
        <dbReference type="Proteomes" id="UP000784294"/>
    </source>
</evidence>
<dbReference type="InterPro" id="IPR000276">
    <property type="entry name" value="GPCR_Rhodpsn"/>
</dbReference>
<comment type="subcellular location">
    <subcellularLocation>
        <location evidence="2">Membrane</location>
    </subcellularLocation>
</comment>
<evidence type="ECO:0000256" key="3">
    <source>
        <dbReference type="ARBA" id="ARBA00018873"/>
    </source>
</evidence>
<evidence type="ECO:0000256" key="6">
    <source>
        <dbReference type="ARBA" id="ARBA00023136"/>
    </source>
</evidence>
<dbReference type="PROSITE" id="PS50262">
    <property type="entry name" value="G_PROTEIN_RECEP_F1_2"/>
    <property type="match status" value="1"/>
</dbReference>
<keyword evidence="4 8" id="KW-0812">Transmembrane</keyword>
<feature type="chain" id="PRO_5019323811" description="Thyrotropin-releasing hormone receptor" evidence="9">
    <location>
        <begin position="19"/>
        <end position="72"/>
    </location>
</feature>
<dbReference type="AlphaFoldDB" id="A0A448XQF4"/>
<keyword evidence="9" id="KW-0732">Signal</keyword>
<dbReference type="PANTHER" id="PTHR46061:SF3">
    <property type="entry name" value="THYROTROPIN-RELEASING HORMONE RECEPTOR"/>
    <property type="match status" value="1"/>
</dbReference>
<feature type="domain" description="G-protein coupled receptors family 1 profile" evidence="10">
    <location>
        <begin position="1"/>
        <end position="53"/>
    </location>
</feature>
<dbReference type="InterPro" id="IPR017452">
    <property type="entry name" value="GPCR_Rhodpsn_7TM"/>
</dbReference>
<dbReference type="EMBL" id="CAAALY010274066">
    <property type="protein sequence ID" value="VEL42368.1"/>
    <property type="molecule type" value="Genomic_DNA"/>
</dbReference>
<sequence>MLMMVVLLFALLCLPYRTMVVHNSFFESFVTWWSLLFIKVMSYLNSAVNPILYSAMSHKFRRAFKQYLTFGK</sequence>
<feature type="signal peptide" evidence="9">
    <location>
        <begin position="1"/>
        <end position="18"/>
    </location>
</feature>
<dbReference type="GO" id="GO:0016020">
    <property type="term" value="C:membrane"/>
    <property type="evidence" value="ECO:0007669"/>
    <property type="project" value="UniProtKB-SubCell"/>
</dbReference>
<evidence type="ECO:0000256" key="8">
    <source>
        <dbReference type="SAM" id="Phobius"/>
    </source>
</evidence>
<dbReference type="SUPFAM" id="SSF81321">
    <property type="entry name" value="Family A G protein-coupled receptor-like"/>
    <property type="match status" value="1"/>
</dbReference>
<dbReference type="InterPro" id="IPR002120">
    <property type="entry name" value="TRH_rcpt_1"/>
</dbReference>
<gene>
    <name evidence="11" type="ORF">PXEA_LOCUS35808</name>
</gene>
<comment type="caution">
    <text evidence="11">The sequence shown here is derived from an EMBL/GenBank/DDBJ whole genome shotgun (WGS) entry which is preliminary data.</text>
</comment>
<evidence type="ECO:0000259" key="10">
    <source>
        <dbReference type="PROSITE" id="PS50262"/>
    </source>
</evidence>
<name>A0A448XQF4_9PLAT</name>
<keyword evidence="6 8" id="KW-0472">Membrane</keyword>
<dbReference type="GO" id="GO:0004997">
    <property type="term" value="F:thyrotropin-releasing hormone receptor activity"/>
    <property type="evidence" value="ECO:0007669"/>
    <property type="project" value="InterPro"/>
</dbReference>
<keyword evidence="5 8" id="KW-1133">Transmembrane helix</keyword>
<dbReference type="PANTHER" id="PTHR46061">
    <property type="entry name" value="THYROTROPIN-RELEASING HORMONE RECEPTOR"/>
    <property type="match status" value="1"/>
</dbReference>
<evidence type="ECO:0000256" key="2">
    <source>
        <dbReference type="ARBA" id="ARBA00004370"/>
    </source>
</evidence>
<dbReference type="PRINTS" id="PR00237">
    <property type="entry name" value="GPCRRHODOPSN"/>
</dbReference>
<reference evidence="11" key="1">
    <citation type="submission" date="2018-11" db="EMBL/GenBank/DDBJ databases">
        <authorList>
            <consortium name="Pathogen Informatics"/>
        </authorList>
    </citation>
    <scope>NUCLEOTIDE SEQUENCE</scope>
</reference>
<evidence type="ECO:0000256" key="7">
    <source>
        <dbReference type="ARBA" id="ARBA00032251"/>
    </source>
</evidence>
<dbReference type="OrthoDB" id="5987936at2759"/>
<dbReference type="Proteomes" id="UP000784294">
    <property type="component" value="Unassembled WGS sequence"/>
</dbReference>
<feature type="transmembrane region" description="Helical" evidence="8">
    <location>
        <begin position="30"/>
        <end position="52"/>
    </location>
</feature>
<accession>A0A448XQF4</accession>
<evidence type="ECO:0000313" key="11">
    <source>
        <dbReference type="EMBL" id="VEL42368.1"/>
    </source>
</evidence>
<evidence type="ECO:0000256" key="5">
    <source>
        <dbReference type="ARBA" id="ARBA00022989"/>
    </source>
</evidence>